<evidence type="ECO:0000313" key="1">
    <source>
        <dbReference type="EnsemblMetazoa" id="PPAI000376-PA"/>
    </source>
</evidence>
<protein>
    <submittedName>
        <fullName evidence="1">Uncharacterized protein</fullName>
    </submittedName>
</protein>
<evidence type="ECO:0000313" key="2">
    <source>
        <dbReference type="Proteomes" id="UP000092462"/>
    </source>
</evidence>
<dbReference type="EnsemblMetazoa" id="PPAI000376-RA">
    <property type="protein sequence ID" value="PPAI000376-PA"/>
    <property type="gene ID" value="PPAI000376"/>
</dbReference>
<dbReference type="VEuPathDB" id="VectorBase:PPAI000376"/>
<dbReference type="EMBL" id="AJVK01009494">
    <property type="status" value="NOT_ANNOTATED_CDS"/>
    <property type="molecule type" value="Genomic_DNA"/>
</dbReference>
<dbReference type="AlphaFoldDB" id="A0A1B0CZ54"/>
<organism evidence="1 2">
    <name type="scientific">Phlebotomus papatasi</name>
    <name type="common">Sandfly</name>
    <dbReference type="NCBI Taxonomy" id="29031"/>
    <lineage>
        <taxon>Eukaryota</taxon>
        <taxon>Metazoa</taxon>
        <taxon>Ecdysozoa</taxon>
        <taxon>Arthropoda</taxon>
        <taxon>Hexapoda</taxon>
        <taxon>Insecta</taxon>
        <taxon>Pterygota</taxon>
        <taxon>Neoptera</taxon>
        <taxon>Endopterygota</taxon>
        <taxon>Diptera</taxon>
        <taxon>Nematocera</taxon>
        <taxon>Psychodoidea</taxon>
        <taxon>Psychodidae</taxon>
        <taxon>Phlebotomus</taxon>
        <taxon>Phlebotomus</taxon>
    </lineage>
</organism>
<name>A0A1B0CZ54_PHLPP</name>
<dbReference type="Proteomes" id="UP000092462">
    <property type="component" value="Unassembled WGS sequence"/>
</dbReference>
<proteinExistence type="predicted"/>
<accession>A0A1B0CZ54</accession>
<reference evidence="1" key="1">
    <citation type="submission" date="2022-08" db="UniProtKB">
        <authorList>
            <consortium name="EnsemblMetazoa"/>
        </authorList>
    </citation>
    <scope>IDENTIFICATION</scope>
    <source>
        <strain evidence="1">Israel</strain>
    </source>
</reference>
<keyword evidence="2" id="KW-1185">Reference proteome</keyword>
<sequence>MWRRTGFFCMDKLAKGHIVKHLRAFLTSSEFFEHFGGFLTWFFAMEASPRNTTKD</sequence>
<dbReference type="EMBL" id="AJVK01009495">
    <property type="status" value="NOT_ANNOTATED_CDS"/>
    <property type="molecule type" value="Genomic_DNA"/>
</dbReference>